<evidence type="ECO:0000313" key="7">
    <source>
        <dbReference type="Proteomes" id="UP001370490"/>
    </source>
</evidence>
<dbReference type="GO" id="GO:0003713">
    <property type="term" value="F:transcription coactivator activity"/>
    <property type="evidence" value="ECO:0007669"/>
    <property type="project" value="TreeGrafter"/>
</dbReference>
<dbReference type="GO" id="GO:0006357">
    <property type="term" value="P:regulation of transcription by RNA polymerase II"/>
    <property type="evidence" value="ECO:0007669"/>
    <property type="project" value="TreeGrafter"/>
</dbReference>
<dbReference type="CDD" id="cd22933">
    <property type="entry name" value="HFD_HFI1"/>
    <property type="match status" value="1"/>
</dbReference>
<keyword evidence="4" id="KW-0539">Nucleus</keyword>
<protein>
    <submittedName>
        <fullName evidence="6">Transcriptional coactivator Hfi1/Transcriptional adapter 1</fullName>
    </submittedName>
</protein>
<keyword evidence="7" id="KW-1185">Reference proteome</keyword>
<comment type="subcellular location">
    <subcellularLocation>
        <location evidence="1">Nucleus</location>
    </subcellularLocation>
</comment>
<dbReference type="PANTHER" id="PTHR21277:SF5">
    <property type="entry name" value="TRANSCRIPTIONAL ADAPTER 1"/>
    <property type="match status" value="1"/>
</dbReference>
<evidence type="ECO:0000256" key="2">
    <source>
        <dbReference type="ARBA" id="ARBA00023015"/>
    </source>
</evidence>
<dbReference type="EMBL" id="JBAMMX010000025">
    <property type="protein sequence ID" value="KAK6915153.1"/>
    <property type="molecule type" value="Genomic_DNA"/>
</dbReference>
<evidence type="ECO:0000256" key="1">
    <source>
        <dbReference type="ARBA" id="ARBA00004123"/>
    </source>
</evidence>
<feature type="region of interest" description="Disordered" evidence="5">
    <location>
        <begin position="363"/>
        <end position="387"/>
    </location>
</feature>
<dbReference type="Pfam" id="PF12767">
    <property type="entry name" value="SAGA-Tad1"/>
    <property type="match status" value="1"/>
</dbReference>
<dbReference type="GO" id="GO:0000124">
    <property type="term" value="C:SAGA complex"/>
    <property type="evidence" value="ECO:0007669"/>
    <property type="project" value="UniProtKB-ARBA"/>
</dbReference>
<keyword evidence="2" id="KW-0805">Transcription regulation</keyword>
<dbReference type="InterPro" id="IPR024738">
    <property type="entry name" value="Hfi1/Tada1"/>
</dbReference>
<organism evidence="6 7">
    <name type="scientific">Dillenia turbinata</name>
    <dbReference type="NCBI Taxonomy" id="194707"/>
    <lineage>
        <taxon>Eukaryota</taxon>
        <taxon>Viridiplantae</taxon>
        <taxon>Streptophyta</taxon>
        <taxon>Embryophyta</taxon>
        <taxon>Tracheophyta</taxon>
        <taxon>Spermatophyta</taxon>
        <taxon>Magnoliopsida</taxon>
        <taxon>eudicotyledons</taxon>
        <taxon>Gunneridae</taxon>
        <taxon>Pentapetalae</taxon>
        <taxon>Dilleniales</taxon>
        <taxon>Dilleniaceae</taxon>
        <taxon>Dillenia</taxon>
    </lineage>
</organism>
<evidence type="ECO:0000313" key="6">
    <source>
        <dbReference type="EMBL" id="KAK6915153.1"/>
    </source>
</evidence>
<dbReference type="GO" id="GO:0005634">
    <property type="term" value="C:nucleus"/>
    <property type="evidence" value="ECO:0007669"/>
    <property type="project" value="UniProtKB-SubCell"/>
</dbReference>
<dbReference type="AlphaFoldDB" id="A0AAN8YZF4"/>
<sequence length="387" mass="43159">MQTPQQLHSRINLGDLRAQIVKKIGPERSKYYFHILNRFLSLKMTKTEFNRMCIRVVGRENIRLHNQFICSILKNACRAKVPPPVWSNGDTLPSSKVHERSVGGSHDSGSNMVFENGDLAWKDVQKPEQCHQGEVLAPEGNKLSLTKGSPLGVISVNSKDQVNILEVEDWKARSARNQLYAPLGIPFCSASVGGAHKALPVTSSSRFASLLDHGKLVATETLRKRVEQIADVYGLEGVSIDCANLLNLGLDAYLKGLIRSSIELVGARSGNEAIKNSIRKHQSPQSLLNGVRPSHHYQIQSNNVNMEGFQRKQQCSPISLLDFKIAMELKPQQLGEDSSLLLQKICMQAPEQFTLIMKPHQVEGSQNFEQRERESKRKGLRKLVAGK</sequence>
<evidence type="ECO:0000256" key="4">
    <source>
        <dbReference type="ARBA" id="ARBA00023242"/>
    </source>
</evidence>
<reference evidence="6 7" key="1">
    <citation type="submission" date="2023-12" db="EMBL/GenBank/DDBJ databases">
        <title>A high-quality genome assembly for Dillenia turbinata (Dilleniales).</title>
        <authorList>
            <person name="Chanderbali A."/>
        </authorList>
    </citation>
    <scope>NUCLEOTIDE SEQUENCE [LARGE SCALE GENOMIC DNA]</scope>
    <source>
        <strain evidence="6">LSX21</strain>
        <tissue evidence="6">Leaf</tissue>
    </source>
</reference>
<comment type="caution">
    <text evidence="6">The sequence shown here is derived from an EMBL/GenBank/DDBJ whole genome shotgun (WGS) entry which is preliminary data.</text>
</comment>
<feature type="non-terminal residue" evidence="6">
    <location>
        <position position="387"/>
    </location>
</feature>
<proteinExistence type="predicted"/>
<dbReference type="Proteomes" id="UP001370490">
    <property type="component" value="Unassembled WGS sequence"/>
</dbReference>
<gene>
    <name evidence="6" type="ORF">RJ641_020270</name>
</gene>
<evidence type="ECO:0000256" key="3">
    <source>
        <dbReference type="ARBA" id="ARBA00023163"/>
    </source>
</evidence>
<evidence type="ECO:0000256" key="5">
    <source>
        <dbReference type="SAM" id="MobiDB-lite"/>
    </source>
</evidence>
<accession>A0AAN8YZF4</accession>
<name>A0AAN8YZF4_9MAGN</name>
<dbReference type="PANTHER" id="PTHR21277">
    <property type="entry name" value="TRANSCRIPTIONAL ADAPTER 1"/>
    <property type="match status" value="1"/>
</dbReference>
<keyword evidence="3" id="KW-0804">Transcription</keyword>